<keyword evidence="3" id="KW-1185">Reference proteome</keyword>
<gene>
    <name evidence="2" type="ORF">CALMAC_LOCUS10582</name>
</gene>
<dbReference type="EMBL" id="CAACVG010008368">
    <property type="protein sequence ID" value="VEN49480.1"/>
    <property type="molecule type" value="Genomic_DNA"/>
</dbReference>
<protein>
    <submittedName>
        <fullName evidence="2">Uncharacterized protein</fullName>
    </submittedName>
</protein>
<feature type="non-terminal residue" evidence="2">
    <location>
        <position position="1"/>
    </location>
</feature>
<organism evidence="2 3">
    <name type="scientific">Callosobruchus maculatus</name>
    <name type="common">Southern cowpea weevil</name>
    <name type="synonym">Pulse bruchid</name>
    <dbReference type="NCBI Taxonomy" id="64391"/>
    <lineage>
        <taxon>Eukaryota</taxon>
        <taxon>Metazoa</taxon>
        <taxon>Ecdysozoa</taxon>
        <taxon>Arthropoda</taxon>
        <taxon>Hexapoda</taxon>
        <taxon>Insecta</taxon>
        <taxon>Pterygota</taxon>
        <taxon>Neoptera</taxon>
        <taxon>Endopterygota</taxon>
        <taxon>Coleoptera</taxon>
        <taxon>Polyphaga</taxon>
        <taxon>Cucujiformia</taxon>
        <taxon>Chrysomeloidea</taxon>
        <taxon>Chrysomelidae</taxon>
        <taxon>Bruchinae</taxon>
        <taxon>Bruchini</taxon>
        <taxon>Callosobruchus</taxon>
    </lineage>
</organism>
<evidence type="ECO:0000313" key="3">
    <source>
        <dbReference type="Proteomes" id="UP000410492"/>
    </source>
</evidence>
<evidence type="ECO:0000256" key="1">
    <source>
        <dbReference type="SAM" id="MobiDB-lite"/>
    </source>
</evidence>
<accession>A0A653CNL3</accession>
<name>A0A653CNL3_CALMS</name>
<feature type="region of interest" description="Disordered" evidence="1">
    <location>
        <begin position="100"/>
        <end position="120"/>
    </location>
</feature>
<feature type="compositionally biased region" description="Basic and acidic residues" evidence="1">
    <location>
        <begin position="50"/>
        <end position="60"/>
    </location>
</feature>
<dbReference type="Proteomes" id="UP000410492">
    <property type="component" value="Unassembled WGS sequence"/>
</dbReference>
<feature type="compositionally biased region" description="Basic and acidic residues" evidence="1">
    <location>
        <begin position="108"/>
        <end position="119"/>
    </location>
</feature>
<dbReference type="OrthoDB" id="6745799at2759"/>
<dbReference type="AlphaFoldDB" id="A0A653CNL3"/>
<reference evidence="2 3" key="1">
    <citation type="submission" date="2019-01" db="EMBL/GenBank/DDBJ databases">
        <authorList>
            <person name="Sayadi A."/>
        </authorList>
    </citation>
    <scope>NUCLEOTIDE SEQUENCE [LARGE SCALE GENOMIC DNA]</scope>
</reference>
<sequence length="156" mass="17485">LVPYFTELLIDNLAGATTQSGCSALWVAASVLNTTQATMDEGYDDNEQPVNKEEAVRTEDNGTDGRLQFKEIEIEELDDTEDSKVEDDLSQIEAQVIETDDNDEDVEDGKQEVNSRSVEDDIEIEELETEEPIYEADETEDEVHHGSAFIIGKFYS</sequence>
<evidence type="ECO:0000313" key="2">
    <source>
        <dbReference type="EMBL" id="VEN49480.1"/>
    </source>
</evidence>
<proteinExistence type="predicted"/>
<feature type="region of interest" description="Disordered" evidence="1">
    <location>
        <begin position="40"/>
        <end position="62"/>
    </location>
</feature>